<evidence type="ECO:0000313" key="1">
    <source>
        <dbReference type="EMBL" id="KAL0449227.1"/>
    </source>
</evidence>
<comment type="caution">
    <text evidence="1">The sequence shown here is derived from an EMBL/GenBank/DDBJ whole genome shotgun (WGS) entry which is preliminary data.</text>
</comment>
<gene>
    <name evidence="1" type="ORF">Slati_1479100</name>
</gene>
<dbReference type="EMBL" id="JACGWN010000005">
    <property type="protein sequence ID" value="KAL0449227.1"/>
    <property type="molecule type" value="Genomic_DNA"/>
</dbReference>
<accession>A0AAW2X5D4</accession>
<proteinExistence type="predicted"/>
<dbReference type="AlphaFoldDB" id="A0AAW2X5D4"/>
<reference evidence="1" key="1">
    <citation type="submission" date="2020-06" db="EMBL/GenBank/DDBJ databases">
        <authorList>
            <person name="Li T."/>
            <person name="Hu X."/>
            <person name="Zhang T."/>
            <person name="Song X."/>
            <person name="Zhang H."/>
            <person name="Dai N."/>
            <person name="Sheng W."/>
            <person name="Hou X."/>
            <person name="Wei L."/>
        </authorList>
    </citation>
    <scope>NUCLEOTIDE SEQUENCE</scope>
    <source>
        <strain evidence="1">KEN1</strain>
        <tissue evidence="1">Leaf</tissue>
    </source>
</reference>
<name>A0AAW2X5D4_9LAMI</name>
<organism evidence="1">
    <name type="scientific">Sesamum latifolium</name>
    <dbReference type="NCBI Taxonomy" id="2727402"/>
    <lineage>
        <taxon>Eukaryota</taxon>
        <taxon>Viridiplantae</taxon>
        <taxon>Streptophyta</taxon>
        <taxon>Embryophyta</taxon>
        <taxon>Tracheophyta</taxon>
        <taxon>Spermatophyta</taxon>
        <taxon>Magnoliopsida</taxon>
        <taxon>eudicotyledons</taxon>
        <taxon>Gunneridae</taxon>
        <taxon>Pentapetalae</taxon>
        <taxon>asterids</taxon>
        <taxon>lamiids</taxon>
        <taxon>Lamiales</taxon>
        <taxon>Pedaliaceae</taxon>
        <taxon>Sesamum</taxon>
    </lineage>
</organism>
<sequence>MEKRLNSVFQCFLLLANWCRKRERNSRKLPITAGGNWLNHYCAAREKVVTKTRHLMPSVYQCSRAAFSNRDRCSCGSVVPSYSAMAGVRQFTGNSSAMTSSVKGMPGCSSAGAPITWCWTSCSPFWRDSSRANHWGGTFPAWAGGCWAGSRTASGLGITKVGSACLGTTTLVALSTGQARGLSIARRWLM</sequence>
<evidence type="ECO:0008006" key="2">
    <source>
        <dbReference type="Google" id="ProtNLM"/>
    </source>
</evidence>
<protein>
    <recommendedName>
        <fullName evidence="2">Secreted protein</fullName>
    </recommendedName>
</protein>
<reference evidence="1" key="2">
    <citation type="journal article" date="2024" name="Plant">
        <title>Genomic evolution and insights into agronomic trait innovations of Sesamum species.</title>
        <authorList>
            <person name="Miao H."/>
            <person name="Wang L."/>
            <person name="Qu L."/>
            <person name="Liu H."/>
            <person name="Sun Y."/>
            <person name="Le M."/>
            <person name="Wang Q."/>
            <person name="Wei S."/>
            <person name="Zheng Y."/>
            <person name="Lin W."/>
            <person name="Duan Y."/>
            <person name="Cao H."/>
            <person name="Xiong S."/>
            <person name="Wang X."/>
            <person name="Wei L."/>
            <person name="Li C."/>
            <person name="Ma Q."/>
            <person name="Ju M."/>
            <person name="Zhao R."/>
            <person name="Li G."/>
            <person name="Mu C."/>
            <person name="Tian Q."/>
            <person name="Mei H."/>
            <person name="Zhang T."/>
            <person name="Gao T."/>
            <person name="Zhang H."/>
        </authorList>
    </citation>
    <scope>NUCLEOTIDE SEQUENCE</scope>
    <source>
        <strain evidence="1">KEN1</strain>
    </source>
</reference>